<proteinExistence type="predicted"/>
<protein>
    <submittedName>
        <fullName evidence="1">Uncharacterized protein</fullName>
    </submittedName>
</protein>
<dbReference type="Proteomes" id="UP000274822">
    <property type="component" value="Unassembled WGS sequence"/>
</dbReference>
<name>A0A433QQK0_9FUNG</name>
<organism evidence="1 2">
    <name type="scientific">Jimgerdemannia flammicorona</name>
    <dbReference type="NCBI Taxonomy" id="994334"/>
    <lineage>
        <taxon>Eukaryota</taxon>
        <taxon>Fungi</taxon>
        <taxon>Fungi incertae sedis</taxon>
        <taxon>Mucoromycota</taxon>
        <taxon>Mucoromycotina</taxon>
        <taxon>Endogonomycetes</taxon>
        <taxon>Endogonales</taxon>
        <taxon>Endogonaceae</taxon>
        <taxon>Jimgerdemannia</taxon>
    </lineage>
</organism>
<evidence type="ECO:0000313" key="1">
    <source>
        <dbReference type="EMBL" id="RUS32050.1"/>
    </source>
</evidence>
<dbReference type="AlphaFoldDB" id="A0A433QQK0"/>
<gene>
    <name evidence="1" type="ORF">BC938DRAFT_476390</name>
</gene>
<evidence type="ECO:0000313" key="2">
    <source>
        <dbReference type="Proteomes" id="UP000274822"/>
    </source>
</evidence>
<reference evidence="1 2" key="1">
    <citation type="journal article" date="2018" name="New Phytol.">
        <title>Phylogenomics of Endogonaceae and evolution of mycorrhizas within Mucoromycota.</title>
        <authorList>
            <person name="Chang Y."/>
            <person name="Desiro A."/>
            <person name="Na H."/>
            <person name="Sandor L."/>
            <person name="Lipzen A."/>
            <person name="Clum A."/>
            <person name="Barry K."/>
            <person name="Grigoriev I.V."/>
            <person name="Martin F.M."/>
            <person name="Stajich J.E."/>
            <person name="Smith M.E."/>
            <person name="Bonito G."/>
            <person name="Spatafora J.W."/>
        </authorList>
    </citation>
    <scope>NUCLEOTIDE SEQUENCE [LARGE SCALE GENOMIC DNA]</scope>
    <source>
        <strain evidence="1 2">AD002</strain>
    </source>
</reference>
<comment type="caution">
    <text evidence="1">The sequence shown here is derived from an EMBL/GenBank/DDBJ whole genome shotgun (WGS) entry which is preliminary data.</text>
</comment>
<keyword evidence="2" id="KW-1185">Reference proteome</keyword>
<accession>A0A433QQK0</accession>
<sequence>MNSGTLSGTSVSPKADETEIHIGSEDVRIATVLSFTQEVLLERANAIDVVLEGDVAVGREGTGKYGNVPEDGLEGLVKNVGHLILKVLGRDERVQKIDTGGTSQGTDFTASTGDIGVDVEGLPQVIDGGVTGPRTDIEQDTDVGLDDGTKGLEEPTMGVDFLGILLLQTEHDLDGDDVFVRTLEFELGVDGELRRVLVMTNKI</sequence>
<dbReference type="EMBL" id="RBNJ01002357">
    <property type="protein sequence ID" value="RUS32050.1"/>
    <property type="molecule type" value="Genomic_DNA"/>
</dbReference>